<keyword evidence="2" id="KW-1185">Reference proteome</keyword>
<evidence type="ECO:0000313" key="2">
    <source>
        <dbReference type="Proteomes" id="UP000001933"/>
    </source>
</evidence>
<dbReference type="EMBL" id="CP000252">
    <property type="protein sequence ID" value="ABC76891.1"/>
    <property type="molecule type" value="Genomic_DNA"/>
</dbReference>
<dbReference type="HOGENOM" id="CLU_3048739_0_0_7"/>
<accession>Q2LS30</accession>
<dbReference type="KEGG" id="sat:SYN_01334"/>
<proteinExistence type="predicted"/>
<dbReference type="AlphaFoldDB" id="Q2LS30"/>
<evidence type="ECO:0000313" key="1">
    <source>
        <dbReference type="EMBL" id="ABC76891.1"/>
    </source>
</evidence>
<name>Q2LS30_SYNAS</name>
<gene>
    <name evidence="1" type="ORF">SYN_01334</name>
</gene>
<protein>
    <submittedName>
        <fullName evidence="1">Hypothetical cytosolic protein</fullName>
    </submittedName>
</protein>
<organism evidence="1 2">
    <name type="scientific">Syntrophus aciditrophicus (strain SB)</name>
    <dbReference type="NCBI Taxonomy" id="56780"/>
    <lineage>
        <taxon>Bacteria</taxon>
        <taxon>Pseudomonadati</taxon>
        <taxon>Thermodesulfobacteriota</taxon>
        <taxon>Syntrophia</taxon>
        <taxon>Syntrophales</taxon>
        <taxon>Syntrophaceae</taxon>
        <taxon>Syntrophus</taxon>
    </lineage>
</organism>
<dbReference type="Proteomes" id="UP000001933">
    <property type="component" value="Chromosome"/>
</dbReference>
<dbReference type="InParanoid" id="Q2LS30"/>
<reference evidence="1 2" key="1">
    <citation type="journal article" date="2007" name="Proc. Natl. Acad. Sci. U.S.A.">
        <title>The genome of Syntrophus aciditrophicus: life at the thermodynamic limit of microbial growth.</title>
        <authorList>
            <person name="McInerney M.J."/>
            <person name="Rohlin L."/>
            <person name="Mouttaki H."/>
            <person name="Kim U."/>
            <person name="Krupp R.S."/>
            <person name="Rios-Hernandez L."/>
            <person name="Sieber J."/>
            <person name="Struchtemeyer C.G."/>
            <person name="Bhattacharyya A."/>
            <person name="Campbell J.W."/>
            <person name="Gunsalus R.P."/>
        </authorList>
    </citation>
    <scope>NUCLEOTIDE SEQUENCE [LARGE SCALE GENOMIC DNA]</scope>
    <source>
        <strain evidence="1 2">SB</strain>
    </source>
</reference>
<sequence length="54" mass="6234">MPESIKKKVIARNRRKRLYGLNDSILSNKTVFLLPYAERSSDFKIQEAAMYAAT</sequence>